<evidence type="ECO:0000313" key="2">
    <source>
        <dbReference type="Proteomes" id="UP000789901"/>
    </source>
</evidence>
<keyword evidence="2" id="KW-1185">Reference proteome</keyword>
<sequence length="233" mass="27518">MNLYNQENQFEIKEDSTYPSSTKIIYKEFTIIKQKNFNILSKRPFQEYKIPNKYTVITEWGCGTKHRIIYCQIDYIDNIPQFLIQYRVNFENIVISTKSTSQAALLYKKAIKPSSKIQEVINAIGTGVQYIAKEILLYIITKLMHKNVLQLSDPIIHFQISGDGRNVECKIKQVIVTMIILNDRLYNYHPDYYYTIVLYPDTEKYETLHFALSLFLDELRVFKNEELMCANIH</sequence>
<reference evidence="1 2" key="1">
    <citation type="submission" date="2021-06" db="EMBL/GenBank/DDBJ databases">
        <authorList>
            <person name="Kallberg Y."/>
            <person name="Tangrot J."/>
            <person name="Rosling A."/>
        </authorList>
    </citation>
    <scope>NUCLEOTIDE SEQUENCE [LARGE SCALE GENOMIC DNA]</scope>
    <source>
        <strain evidence="1 2">120-4 pot B 10/14</strain>
    </source>
</reference>
<protein>
    <submittedName>
        <fullName evidence="1">32145_t:CDS:1</fullName>
    </submittedName>
</protein>
<gene>
    <name evidence="1" type="ORF">GMARGA_LOCUS33599</name>
</gene>
<organism evidence="1 2">
    <name type="scientific">Gigaspora margarita</name>
    <dbReference type="NCBI Taxonomy" id="4874"/>
    <lineage>
        <taxon>Eukaryota</taxon>
        <taxon>Fungi</taxon>
        <taxon>Fungi incertae sedis</taxon>
        <taxon>Mucoromycota</taxon>
        <taxon>Glomeromycotina</taxon>
        <taxon>Glomeromycetes</taxon>
        <taxon>Diversisporales</taxon>
        <taxon>Gigasporaceae</taxon>
        <taxon>Gigaspora</taxon>
    </lineage>
</organism>
<accession>A0ABN7WPP3</accession>
<dbReference type="Proteomes" id="UP000789901">
    <property type="component" value="Unassembled WGS sequence"/>
</dbReference>
<proteinExistence type="predicted"/>
<name>A0ABN7WPP3_GIGMA</name>
<comment type="caution">
    <text evidence="1">The sequence shown here is derived from an EMBL/GenBank/DDBJ whole genome shotgun (WGS) entry which is preliminary data.</text>
</comment>
<dbReference type="EMBL" id="CAJVQB010056368">
    <property type="protein sequence ID" value="CAG8837653.1"/>
    <property type="molecule type" value="Genomic_DNA"/>
</dbReference>
<evidence type="ECO:0000313" key="1">
    <source>
        <dbReference type="EMBL" id="CAG8837653.1"/>
    </source>
</evidence>